<evidence type="ECO:0000313" key="3">
    <source>
        <dbReference type="Proteomes" id="UP000030655"/>
    </source>
</evidence>
<proteinExistence type="predicted"/>
<keyword evidence="1" id="KW-0812">Transmembrane</keyword>
<gene>
    <name evidence="2" type="ORF">H312_02074</name>
</gene>
<feature type="transmembrane region" description="Helical" evidence="1">
    <location>
        <begin position="7"/>
        <end position="24"/>
    </location>
</feature>
<dbReference type="VEuPathDB" id="MicrosporidiaDB:H312_02074"/>
<keyword evidence="3" id="KW-1185">Reference proteome</keyword>
<protein>
    <submittedName>
        <fullName evidence="2">Uncharacterized protein</fullName>
    </submittedName>
</protein>
<dbReference type="HOGENOM" id="CLU_1815331_0_0_1"/>
<accession>A0A059F081</accession>
<keyword evidence="1" id="KW-1133">Transmembrane helix</keyword>
<name>A0A059F081_9MICR</name>
<dbReference type="EMBL" id="KK365177">
    <property type="protein sequence ID" value="KCZ80512.1"/>
    <property type="molecule type" value="Genomic_DNA"/>
</dbReference>
<keyword evidence="1" id="KW-0472">Membrane</keyword>
<reference evidence="3" key="1">
    <citation type="submission" date="2013-02" db="EMBL/GenBank/DDBJ databases">
        <authorList>
            <consortium name="The Broad Institute Genome Sequencing Platform"/>
            <person name="Cuomo C."/>
            <person name="Becnel J."/>
            <person name="Sanscrainte N."/>
            <person name="Walker B."/>
            <person name="Young S.K."/>
            <person name="Zeng Q."/>
            <person name="Gargeya S."/>
            <person name="Fitzgerald M."/>
            <person name="Haas B."/>
            <person name="Abouelleil A."/>
            <person name="Alvarado L."/>
            <person name="Arachchi H.M."/>
            <person name="Berlin A.M."/>
            <person name="Chapman S.B."/>
            <person name="Dewar J."/>
            <person name="Goldberg J."/>
            <person name="Griggs A."/>
            <person name="Gujja S."/>
            <person name="Hansen M."/>
            <person name="Howarth C."/>
            <person name="Imamovic A."/>
            <person name="Larimer J."/>
            <person name="McCowan C."/>
            <person name="Murphy C."/>
            <person name="Neiman D."/>
            <person name="Pearson M."/>
            <person name="Priest M."/>
            <person name="Roberts A."/>
            <person name="Saif S."/>
            <person name="Shea T."/>
            <person name="Sisk P."/>
            <person name="Sykes S."/>
            <person name="Wortman J."/>
            <person name="Nusbaum C."/>
            <person name="Birren B."/>
        </authorList>
    </citation>
    <scope>NUCLEOTIDE SEQUENCE [LARGE SCALE GENOMIC DNA]</scope>
    <source>
        <strain evidence="3">PRA339</strain>
    </source>
</reference>
<evidence type="ECO:0000313" key="2">
    <source>
        <dbReference type="EMBL" id="KCZ80512.1"/>
    </source>
</evidence>
<dbReference type="AlphaFoldDB" id="A0A059F081"/>
<evidence type="ECO:0000256" key="1">
    <source>
        <dbReference type="SAM" id="Phobius"/>
    </source>
</evidence>
<reference evidence="2 3" key="2">
    <citation type="submission" date="2014-03" db="EMBL/GenBank/DDBJ databases">
        <title>The Genome Sequence of Anncaliia algerae insect isolate PRA339.</title>
        <authorList>
            <consortium name="The Broad Institute Genome Sequencing Platform"/>
            <consortium name="The Broad Institute Genome Sequencing Center for Infectious Disease"/>
            <person name="Cuomo C."/>
            <person name="Becnel J."/>
            <person name="Sanscrainte N."/>
            <person name="Walker B."/>
            <person name="Young S.K."/>
            <person name="Zeng Q."/>
            <person name="Gargeya S."/>
            <person name="Fitzgerald M."/>
            <person name="Haas B."/>
            <person name="Abouelleil A."/>
            <person name="Alvarado L."/>
            <person name="Arachchi H.M."/>
            <person name="Berlin A.M."/>
            <person name="Chapman S.B."/>
            <person name="Dewar J."/>
            <person name="Goldberg J."/>
            <person name="Griggs A."/>
            <person name="Gujja S."/>
            <person name="Hansen M."/>
            <person name="Howarth C."/>
            <person name="Imamovic A."/>
            <person name="Larimer J."/>
            <person name="McCowan C."/>
            <person name="Murphy C."/>
            <person name="Neiman D."/>
            <person name="Pearson M."/>
            <person name="Priest M."/>
            <person name="Roberts A."/>
            <person name="Saif S."/>
            <person name="Shea T."/>
            <person name="Sisk P."/>
            <person name="Sykes S."/>
            <person name="Wortman J."/>
            <person name="Nusbaum C."/>
            <person name="Birren B."/>
        </authorList>
    </citation>
    <scope>NUCLEOTIDE SEQUENCE [LARGE SCALE GENOMIC DNA]</scope>
    <source>
        <strain evidence="2 3">PRA339</strain>
    </source>
</reference>
<dbReference type="Proteomes" id="UP000030655">
    <property type="component" value="Unassembled WGS sequence"/>
</dbReference>
<organism evidence="2 3">
    <name type="scientific">Anncaliia algerae PRA339</name>
    <dbReference type="NCBI Taxonomy" id="1288291"/>
    <lineage>
        <taxon>Eukaryota</taxon>
        <taxon>Fungi</taxon>
        <taxon>Fungi incertae sedis</taxon>
        <taxon>Microsporidia</taxon>
        <taxon>Tubulinosematoidea</taxon>
        <taxon>Tubulinosematidae</taxon>
        <taxon>Anncaliia</taxon>
    </lineage>
</organism>
<sequence length="142" mass="16563">MKPIIKLLIVLLTLLFVIGIFLLIKYSTRTSKASTYRSFSYSISSPSTDSSYSIHSAEDDTIYDAYFDWFFAPRRNSYTSYMINREKIAAKLSNEVDKMEKLLEKKSNVTMVKISLDSCQLSIIINQKIPWHRIFINYNVKH</sequence>